<keyword evidence="2" id="KW-1185">Reference proteome</keyword>
<comment type="caution">
    <text evidence="1">The sequence shown here is derived from an EMBL/GenBank/DDBJ whole genome shotgun (WGS) entry which is preliminary data.</text>
</comment>
<organism evidence="1 2">
    <name type="scientific">Ancylostoma caninum</name>
    <name type="common">Dog hookworm</name>
    <dbReference type="NCBI Taxonomy" id="29170"/>
    <lineage>
        <taxon>Eukaryota</taxon>
        <taxon>Metazoa</taxon>
        <taxon>Ecdysozoa</taxon>
        <taxon>Nematoda</taxon>
        <taxon>Chromadorea</taxon>
        <taxon>Rhabditida</taxon>
        <taxon>Rhabditina</taxon>
        <taxon>Rhabditomorpha</taxon>
        <taxon>Strongyloidea</taxon>
        <taxon>Ancylostomatidae</taxon>
        <taxon>Ancylostomatinae</taxon>
        <taxon>Ancylostoma</taxon>
    </lineage>
</organism>
<proteinExistence type="predicted"/>
<dbReference type="AlphaFoldDB" id="A0A368F153"/>
<sequence length="60" mass="7107">MGFSGEDNISKKRRKKLTSLRTKQIQKTWPCRNRDDLRELILINRVAEKAFSHLFPPIKP</sequence>
<evidence type="ECO:0000313" key="2">
    <source>
        <dbReference type="Proteomes" id="UP000252519"/>
    </source>
</evidence>
<accession>A0A368F153</accession>
<protein>
    <submittedName>
        <fullName evidence="1">Uncharacterized protein</fullName>
    </submittedName>
</protein>
<dbReference type="EMBL" id="JOJR01010386">
    <property type="protein sequence ID" value="RCN25801.1"/>
    <property type="molecule type" value="Genomic_DNA"/>
</dbReference>
<name>A0A368F153_ANCCA</name>
<dbReference type="Proteomes" id="UP000252519">
    <property type="component" value="Unassembled WGS sequence"/>
</dbReference>
<dbReference type="OrthoDB" id="5876532at2759"/>
<reference evidence="1 2" key="1">
    <citation type="submission" date="2014-10" db="EMBL/GenBank/DDBJ databases">
        <title>Draft genome of the hookworm Ancylostoma caninum.</title>
        <authorList>
            <person name="Mitreva M."/>
        </authorList>
    </citation>
    <scope>NUCLEOTIDE SEQUENCE [LARGE SCALE GENOMIC DNA]</scope>
    <source>
        <strain evidence="1 2">Baltimore</strain>
    </source>
</reference>
<evidence type="ECO:0000313" key="1">
    <source>
        <dbReference type="EMBL" id="RCN25801.1"/>
    </source>
</evidence>
<gene>
    <name evidence="1" type="ORF">ANCCAN_28484</name>
</gene>